<name>A0A819NE77_9BILA</name>
<dbReference type="Proteomes" id="UP000663874">
    <property type="component" value="Unassembled WGS sequence"/>
</dbReference>
<proteinExistence type="predicted"/>
<feature type="non-terminal residue" evidence="2">
    <location>
        <position position="1"/>
    </location>
</feature>
<accession>A0A819NE77</accession>
<sequence length="169" mass="20269">YRSLVDQYEACSFGDVLFSNYLLVLLQQIYDVQLRKHVWIEHSTILKYLRLKPDQVLFSFETFFIPYENDLELIRYYAQVLLNGTIKKTIQPFLYMIAVHHLNGFLFDQTRTEQNNLQRIIMKNLQATSINDKILYDEVINYKTFSRDGPVIFTTLPVIRMNWFQKLLQ</sequence>
<dbReference type="PANTHER" id="PTHR21483:SF18">
    <property type="entry name" value="RNA POLYMERASE II-ASSOCIATED PROTEIN 1"/>
    <property type="match status" value="1"/>
</dbReference>
<dbReference type="Pfam" id="PF25766">
    <property type="entry name" value="TPR_RPAP1"/>
    <property type="match status" value="1"/>
</dbReference>
<comment type="caution">
    <text evidence="2">The sequence shown here is derived from an EMBL/GenBank/DDBJ whole genome shotgun (WGS) entry which is preliminary data.</text>
</comment>
<dbReference type="EMBL" id="CAJOBE010005990">
    <property type="protein sequence ID" value="CAF3992210.1"/>
    <property type="molecule type" value="Genomic_DNA"/>
</dbReference>
<dbReference type="AlphaFoldDB" id="A0A819NE77"/>
<reference evidence="2" key="1">
    <citation type="submission" date="2021-02" db="EMBL/GenBank/DDBJ databases">
        <authorList>
            <person name="Nowell W R."/>
        </authorList>
    </citation>
    <scope>NUCLEOTIDE SEQUENCE</scope>
</reference>
<evidence type="ECO:0000259" key="1">
    <source>
        <dbReference type="Pfam" id="PF25766"/>
    </source>
</evidence>
<dbReference type="GO" id="GO:0006366">
    <property type="term" value="P:transcription by RNA polymerase II"/>
    <property type="evidence" value="ECO:0007669"/>
    <property type="project" value="InterPro"/>
</dbReference>
<gene>
    <name evidence="2" type="ORF">FNK824_LOCUS25462</name>
</gene>
<evidence type="ECO:0000313" key="2">
    <source>
        <dbReference type="EMBL" id="CAF3992210.1"/>
    </source>
</evidence>
<feature type="domain" description="RPAP1/MINIYO-like TPR repeats" evidence="1">
    <location>
        <begin position="1"/>
        <end position="113"/>
    </location>
</feature>
<organism evidence="2 3">
    <name type="scientific">Rotaria sordida</name>
    <dbReference type="NCBI Taxonomy" id="392033"/>
    <lineage>
        <taxon>Eukaryota</taxon>
        <taxon>Metazoa</taxon>
        <taxon>Spiralia</taxon>
        <taxon>Gnathifera</taxon>
        <taxon>Rotifera</taxon>
        <taxon>Eurotatoria</taxon>
        <taxon>Bdelloidea</taxon>
        <taxon>Philodinida</taxon>
        <taxon>Philodinidae</taxon>
        <taxon>Rotaria</taxon>
    </lineage>
</organism>
<protein>
    <recommendedName>
        <fullName evidence="1">RPAP1/MINIYO-like TPR repeats domain-containing protein</fullName>
    </recommendedName>
</protein>
<dbReference type="InterPro" id="IPR039913">
    <property type="entry name" value="RPAP1/Rba50"/>
</dbReference>
<dbReference type="InterPro" id="IPR057989">
    <property type="entry name" value="TPR_RPAP1/MINIYO-like"/>
</dbReference>
<dbReference type="PANTHER" id="PTHR21483">
    <property type="entry name" value="RNA POLYMERASE II-ASSOCIATED PROTEIN 1"/>
    <property type="match status" value="1"/>
</dbReference>
<evidence type="ECO:0000313" key="3">
    <source>
        <dbReference type="Proteomes" id="UP000663874"/>
    </source>
</evidence>